<reference evidence="3" key="2">
    <citation type="submission" date="2020-05" db="EMBL/GenBank/DDBJ databases">
        <authorList>
            <person name="Kim H.-S."/>
            <person name="Proctor R.H."/>
            <person name="Brown D.W."/>
        </authorList>
    </citation>
    <scope>NUCLEOTIDE SEQUENCE</scope>
    <source>
        <strain evidence="3">NRRL 45417</strain>
    </source>
</reference>
<dbReference type="OrthoDB" id="4987896at2759"/>
<accession>A0A8H4TLY2</accession>
<feature type="region of interest" description="Disordered" evidence="1">
    <location>
        <begin position="1"/>
        <end position="20"/>
    </location>
</feature>
<sequence>MPLEAQEHATSSSSHENSSSFPQFQKLHPVVQRLIWQWTLPGSRVHCVEFVLSVPALVNPQGRYLNIECPPVPISFSVSRQLRLVASLRMTRFPLDTALNLDRHGVIPYGYCSPHDTLYIEKIFQSQHKWKLGNNPFFSIAFGLQVNGMMQAPLTEFPACRDLFEGFTPSRSIILVRIKDVEGFDEHRYCSRVLPADPNYSYGIDFDDAYQATAFERDMRAWKYEQVTKAKKKGKRMPKIKVAEMALACECADVKERMEEKVRELNRAAMSQRL</sequence>
<comment type="caution">
    <text evidence="3">The sequence shown here is derived from an EMBL/GenBank/DDBJ whole genome shotgun (WGS) entry which is preliminary data.</text>
</comment>
<keyword evidence="4" id="KW-1185">Reference proteome</keyword>
<proteinExistence type="predicted"/>
<feature type="compositionally biased region" description="Low complexity" evidence="1">
    <location>
        <begin position="11"/>
        <end position="20"/>
    </location>
</feature>
<evidence type="ECO:0000259" key="2">
    <source>
        <dbReference type="Pfam" id="PF20150"/>
    </source>
</evidence>
<feature type="domain" description="2EXR" evidence="2">
    <location>
        <begin position="21"/>
        <end position="96"/>
    </location>
</feature>
<dbReference type="InterPro" id="IPR045518">
    <property type="entry name" value="2EXR"/>
</dbReference>
<dbReference type="AlphaFoldDB" id="A0A8H4TLY2"/>
<dbReference type="EMBL" id="JABFAI010000026">
    <property type="protein sequence ID" value="KAF4960209.1"/>
    <property type="molecule type" value="Genomic_DNA"/>
</dbReference>
<dbReference type="Proteomes" id="UP000604273">
    <property type="component" value="Unassembled WGS sequence"/>
</dbReference>
<name>A0A8H4TLY2_9HYPO</name>
<evidence type="ECO:0000256" key="1">
    <source>
        <dbReference type="SAM" id="MobiDB-lite"/>
    </source>
</evidence>
<organism evidence="3 4">
    <name type="scientific">Fusarium gaditjirri</name>
    <dbReference type="NCBI Taxonomy" id="282569"/>
    <lineage>
        <taxon>Eukaryota</taxon>
        <taxon>Fungi</taxon>
        <taxon>Dikarya</taxon>
        <taxon>Ascomycota</taxon>
        <taxon>Pezizomycotina</taxon>
        <taxon>Sordariomycetes</taxon>
        <taxon>Hypocreomycetidae</taxon>
        <taxon>Hypocreales</taxon>
        <taxon>Nectriaceae</taxon>
        <taxon>Fusarium</taxon>
        <taxon>Fusarium nisikadoi species complex</taxon>
    </lineage>
</organism>
<protein>
    <recommendedName>
        <fullName evidence="2">2EXR domain-containing protein</fullName>
    </recommendedName>
</protein>
<reference evidence="3" key="1">
    <citation type="journal article" date="2020" name="BMC Genomics">
        <title>Correction to: Identification and distribution of gene clusters required for synthesis of sphingolipid metabolism inhibitors in diverse species of the filamentous fungus Fusarium.</title>
        <authorList>
            <person name="Kim H.S."/>
            <person name="Lohmar J.M."/>
            <person name="Busman M."/>
            <person name="Brown D.W."/>
            <person name="Naumann T.A."/>
            <person name="Divon H.H."/>
            <person name="Lysoe E."/>
            <person name="Uhlig S."/>
            <person name="Proctor R.H."/>
        </authorList>
    </citation>
    <scope>NUCLEOTIDE SEQUENCE</scope>
    <source>
        <strain evidence="3">NRRL 45417</strain>
    </source>
</reference>
<gene>
    <name evidence="3" type="ORF">FGADI_1229</name>
</gene>
<evidence type="ECO:0000313" key="4">
    <source>
        <dbReference type="Proteomes" id="UP000604273"/>
    </source>
</evidence>
<dbReference type="Pfam" id="PF20150">
    <property type="entry name" value="2EXR"/>
    <property type="match status" value="1"/>
</dbReference>
<evidence type="ECO:0000313" key="3">
    <source>
        <dbReference type="EMBL" id="KAF4960209.1"/>
    </source>
</evidence>